<dbReference type="EC" id="2.7.13.3" evidence="2"/>
<dbReference type="OrthoDB" id="1419493at2"/>
<dbReference type="InterPro" id="IPR001610">
    <property type="entry name" value="PAC"/>
</dbReference>
<dbReference type="GO" id="GO:0004673">
    <property type="term" value="F:protein histidine kinase activity"/>
    <property type="evidence" value="ECO:0007669"/>
    <property type="project" value="UniProtKB-EC"/>
</dbReference>
<reference evidence="9 10" key="1">
    <citation type="submission" date="2013-08" db="EMBL/GenBank/DDBJ databases">
        <title>Flavobacterium limnosediminis JC2902 genome sequencing.</title>
        <authorList>
            <person name="Lee K."/>
            <person name="Yi H."/>
            <person name="Park S."/>
            <person name="Chun J."/>
        </authorList>
    </citation>
    <scope>NUCLEOTIDE SEQUENCE [LARGE SCALE GENOMIC DNA]</scope>
    <source>
        <strain evidence="9 10">JC2902</strain>
    </source>
</reference>
<dbReference type="SUPFAM" id="SSF55785">
    <property type="entry name" value="PYP-like sensor domain (PAS domain)"/>
    <property type="match status" value="3"/>
</dbReference>
<accession>V6SGT0</accession>
<evidence type="ECO:0000259" key="7">
    <source>
        <dbReference type="PROSITE" id="PS50112"/>
    </source>
</evidence>
<evidence type="ECO:0000256" key="4">
    <source>
        <dbReference type="ARBA" id="ARBA00022679"/>
    </source>
</evidence>
<dbReference type="Proteomes" id="UP000018004">
    <property type="component" value="Unassembled WGS sequence"/>
</dbReference>
<keyword evidence="10" id="KW-1185">Reference proteome</keyword>
<gene>
    <name evidence="9" type="ORF">FLJC2902T_30590</name>
</gene>
<name>V6SGT0_9FLAO</name>
<dbReference type="Pfam" id="PF08447">
    <property type="entry name" value="PAS_3"/>
    <property type="match status" value="2"/>
</dbReference>
<evidence type="ECO:0000313" key="9">
    <source>
        <dbReference type="EMBL" id="ESU25776.1"/>
    </source>
</evidence>
<dbReference type="AlphaFoldDB" id="V6SGT0"/>
<feature type="domain" description="PAS" evidence="7">
    <location>
        <begin position="17"/>
        <end position="90"/>
    </location>
</feature>
<organism evidence="9 10">
    <name type="scientific">Flavobacterium limnosediminis JC2902</name>
    <dbReference type="NCBI Taxonomy" id="1341181"/>
    <lineage>
        <taxon>Bacteria</taxon>
        <taxon>Pseudomonadati</taxon>
        <taxon>Bacteroidota</taxon>
        <taxon>Flavobacteriia</taxon>
        <taxon>Flavobacteriales</taxon>
        <taxon>Flavobacteriaceae</taxon>
        <taxon>Flavobacterium</taxon>
    </lineage>
</organism>
<keyword evidence="4" id="KW-0808">Transferase</keyword>
<dbReference type="NCBIfam" id="TIGR00229">
    <property type="entry name" value="sensory_box"/>
    <property type="match status" value="3"/>
</dbReference>
<dbReference type="STRING" id="1341181.FLJC2902T_30590"/>
<proteinExistence type="predicted"/>
<dbReference type="PROSITE" id="PS50112">
    <property type="entry name" value="PAS"/>
    <property type="match status" value="3"/>
</dbReference>
<sequence length="474" mass="54419">MLRKNKITNSRERTDSSEALLLRQTEALAKTGSWELDLQTREFYWSDGVYALLGLEPQSLVLDYDKGIEVIHPEDRAATVAQMNEAVTSGKEYSLQNRFVTANGSLKHIRSSGKVISDANHKPIKLIGVHQDVTDFMKANQELQSVQSLAEIVSTSIEGVLWEADATTFEFTYVSKQVERILGYSPSEWLTVPFFWQNHIHPDDRETAIHFCHTETLMGRDHTFEYRMLTKSGRYIWLQDRVTVISENGKPILLRGLLTDVSEYKEIQRKLEDERNLNRQLIQHLPNVIFLFNEEGKFLLWNEKLTQVSGYTDADMEQLMPWDFFDSSQVELLTGHLKTVVHEGYSEVETDFISKSGVRSPMLFLASKFTYKGQKCIYGVGVDVSQRNQLIKEQQKLLRTIESILQFAPDSLLVLTNTLDMFKENKSFDKLVQEYASKLNYSEEELRAAIISRVTDNVLQGGKSEIVIPRKKGK</sequence>
<dbReference type="InterPro" id="IPR000700">
    <property type="entry name" value="PAS-assoc_C"/>
</dbReference>
<dbReference type="EMBL" id="AVGG01000024">
    <property type="protein sequence ID" value="ESU25776.1"/>
    <property type="molecule type" value="Genomic_DNA"/>
</dbReference>
<dbReference type="PROSITE" id="PS50113">
    <property type="entry name" value="PAC"/>
    <property type="match status" value="2"/>
</dbReference>
<feature type="domain" description="PAS" evidence="7">
    <location>
        <begin position="145"/>
        <end position="206"/>
    </location>
</feature>
<dbReference type="InterPro" id="IPR000014">
    <property type="entry name" value="PAS"/>
</dbReference>
<dbReference type="Gene3D" id="3.30.450.20">
    <property type="entry name" value="PAS domain"/>
    <property type="match status" value="3"/>
</dbReference>
<keyword evidence="3" id="KW-0597">Phosphoprotein</keyword>
<dbReference type="CDD" id="cd00130">
    <property type="entry name" value="PAS"/>
    <property type="match status" value="3"/>
</dbReference>
<feature type="domain" description="PAC" evidence="8">
    <location>
        <begin position="93"/>
        <end position="145"/>
    </location>
</feature>
<dbReference type="Pfam" id="PF13426">
    <property type="entry name" value="PAS_9"/>
    <property type="match status" value="1"/>
</dbReference>
<dbReference type="SMART" id="SM00086">
    <property type="entry name" value="PAC"/>
    <property type="match status" value="3"/>
</dbReference>
<feature type="domain" description="PAC" evidence="8">
    <location>
        <begin position="222"/>
        <end position="273"/>
    </location>
</feature>
<evidence type="ECO:0000313" key="10">
    <source>
        <dbReference type="Proteomes" id="UP000018004"/>
    </source>
</evidence>
<dbReference type="InterPro" id="IPR013655">
    <property type="entry name" value="PAS_fold_3"/>
</dbReference>
<dbReference type="PANTHER" id="PTHR43304:SF1">
    <property type="entry name" value="PAC DOMAIN-CONTAINING PROTEIN"/>
    <property type="match status" value="1"/>
</dbReference>
<evidence type="ECO:0000256" key="5">
    <source>
        <dbReference type="ARBA" id="ARBA00022777"/>
    </source>
</evidence>
<comment type="caution">
    <text evidence="9">The sequence shown here is derived from an EMBL/GenBank/DDBJ whole genome shotgun (WGS) entry which is preliminary data.</text>
</comment>
<dbReference type="PANTHER" id="PTHR43304">
    <property type="entry name" value="PHYTOCHROME-LIKE PROTEIN CPH1"/>
    <property type="match status" value="1"/>
</dbReference>
<dbReference type="InterPro" id="IPR052162">
    <property type="entry name" value="Sensor_kinase/Photoreceptor"/>
</dbReference>
<feature type="coiled-coil region" evidence="6">
    <location>
        <begin position="254"/>
        <end position="284"/>
    </location>
</feature>
<dbReference type="eggNOG" id="COG3829">
    <property type="taxonomic scope" value="Bacteria"/>
</dbReference>
<evidence type="ECO:0000256" key="1">
    <source>
        <dbReference type="ARBA" id="ARBA00000085"/>
    </source>
</evidence>
<keyword evidence="6" id="KW-0175">Coiled coil</keyword>
<evidence type="ECO:0000256" key="6">
    <source>
        <dbReference type="SAM" id="Coils"/>
    </source>
</evidence>
<evidence type="ECO:0000259" key="8">
    <source>
        <dbReference type="PROSITE" id="PS50113"/>
    </source>
</evidence>
<dbReference type="eggNOG" id="COG2203">
    <property type="taxonomic scope" value="Bacteria"/>
</dbReference>
<dbReference type="PATRIC" id="fig|1341181.4.peg.3008"/>
<dbReference type="Gene3D" id="2.10.70.100">
    <property type="match status" value="1"/>
</dbReference>
<dbReference type="RefSeq" id="WP_023580594.1">
    <property type="nucleotide sequence ID" value="NZ_AVGG01000024.1"/>
</dbReference>
<evidence type="ECO:0000256" key="2">
    <source>
        <dbReference type="ARBA" id="ARBA00012438"/>
    </source>
</evidence>
<feature type="domain" description="PAS" evidence="7">
    <location>
        <begin position="274"/>
        <end position="344"/>
    </location>
</feature>
<evidence type="ECO:0000256" key="3">
    <source>
        <dbReference type="ARBA" id="ARBA00022553"/>
    </source>
</evidence>
<protein>
    <recommendedName>
        <fullName evidence="2">histidine kinase</fullName>
        <ecNumber evidence="2">2.7.13.3</ecNumber>
    </recommendedName>
</protein>
<dbReference type="InterPro" id="IPR035965">
    <property type="entry name" value="PAS-like_dom_sf"/>
</dbReference>
<comment type="catalytic activity">
    <reaction evidence="1">
        <text>ATP + protein L-histidine = ADP + protein N-phospho-L-histidine.</text>
        <dbReference type="EC" id="2.7.13.3"/>
    </reaction>
</comment>
<dbReference type="SMART" id="SM00091">
    <property type="entry name" value="PAS"/>
    <property type="match status" value="3"/>
</dbReference>
<keyword evidence="5" id="KW-0418">Kinase</keyword>